<feature type="repeat" description="TPR" evidence="1">
    <location>
        <begin position="52"/>
        <end position="85"/>
    </location>
</feature>
<dbReference type="Pfam" id="PF13432">
    <property type="entry name" value="TPR_16"/>
    <property type="match status" value="1"/>
</dbReference>
<dbReference type="PROSITE" id="PS50293">
    <property type="entry name" value="TPR_REGION"/>
    <property type="match status" value="1"/>
</dbReference>
<dbReference type="SMART" id="SM00028">
    <property type="entry name" value="TPR"/>
    <property type="match status" value="2"/>
</dbReference>
<dbReference type="SUPFAM" id="SSF48452">
    <property type="entry name" value="TPR-like"/>
    <property type="match status" value="1"/>
</dbReference>
<dbReference type="PROSITE" id="PS50005">
    <property type="entry name" value="TPR"/>
    <property type="match status" value="1"/>
</dbReference>
<feature type="chain" id="PRO_5037874886" evidence="2">
    <location>
        <begin position="19"/>
        <end position="135"/>
    </location>
</feature>
<gene>
    <name evidence="3" type="ORF">KDM89_11765</name>
</gene>
<feature type="signal peptide" evidence="2">
    <location>
        <begin position="1"/>
        <end position="18"/>
    </location>
</feature>
<name>A0A941DND8_9BURK</name>
<evidence type="ECO:0000256" key="1">
    <source>
        <dbReference type="PROSITE-ProRule" id="PRU00339"/>
    </source>
</evidence>
<keyword evidence="1" id="KW-0802">TPR repeat</keyword>
<dbReference type="EMBL" id="JAGSPN010000008">
    <property type="protein sequence ID" value="MBR7782824.1"/>
    <property type="molecule type" value="Genomic_DNA"/>
</dbReference>
<keyword evidence="2" id="KW-0732">Signal</keyword>
<dbReference type="RefSeq" id="WP_212688131.1">
    <property type="nucleotide sequence ID" value="NZ_CAXBSD010000006.1"/>
</dbReference>
<organism evidence="3 4">
    <name type="scientific">Undibacterium luofuense</name>
    <dbReference type="NCBI Taxonomy" id="2828733"/>
    <lineage>
        <taxon>Bacteria</taxon>
        <taxon>Pseudomonadati</taxon>
        <taxon>Pseudomonadota</taxon>
        <taxon>Betaproteobacteria</taxon>
        <taxon>Burkholderiales</taxon>
        <taxon>Oxalobacteraceae</taxon>
        <taxon>Undibacterium</taxon>
    </lineage>
</organism>
<keyword evidence="4" id="KW-1185">Reference proteome</keyword>
<evidence type="ECO:0000313" key="4">
    <source>
        <dbReference type="Proteomes" id="UP000680067"/>
    </source>
</evidence>
<comment type="caution">
    <text evidence="3">The sequence shown here is derived from an EMBL/GenBank/DDBJ whole genome shotgun (WGS) entry which is preliminary data.</text>
</comment>
<sequence length="135" mass="14518">MKTMLMAVCMGLSGAVLAGDLQIEGKTALSEGDAASAIIKFTEAAKVNPFDPAALNNLAVALAAQGNYEKALETLERAYRLAPTRGDIQANLQSMRTWVARNAPQIQLKESKVKPVVNTYPDADIPPEPPPLWKK</sequence>
<dbReference type="Gene3D" id="1.25.40.10">
    <property type="entry name" value="Tetratricopeptide repeat domain"/>
    <property type="match status" value="1"/>
</dbReference>
<protein>
    <submittedName>
        <fullName evidence="3">Tetratricopeptide repeat protein</fullName>
    </submittedName>
</protein>
<accession>A0A941DND8</accession>
<proteinExistence type="predicted"/>
<dbReference type="InterPro" id="IPR019734">
    <property type="entry name" value="TPR_rpt"/>
</dbReference>
<evidence type="ECO:0000313" key="3">
    <source>
        <dbReference type="EMBL" id="MBR7782824.1"/>
    </source>
</evidence>
<evidence type="ECO:0000256" key="2">
    <source>
        <dbReference type="SAM" id="SignalP"/>
    </source>
</evidence>
<reference evidence="3" key="1">
    <citation type="submission" date="2021-04" db="EMBL/GenBank/DDBJ databases">
        <title>novel species isolated from subtropical streams in China.</title>
        <authorList>
            <person name="Lu H."/>
        </authorList>
    </citation>
    <scope>NUCLEOTIDE SEQUENCE</scope>
    <source>
        <strain evidence="3">LFS511W</strain>
    </source>
</reference>
<dbReference type="InterPro" id="IPR011990">
    <property type="entry name" value="TPR-like_helical_dom_sf"/>
</dbReference>
<dbReference type="Proteomes" id="UP000680067">
    <property type="component" value="Unassembled WGS sequence"/>
</dbReference>
<dbReference type="AlphaFoldDB" id="A0A941DND8"/>